<evidence type="ECO:0000256" key="9">
    <source>
        <dbReference type="ARBA" id="ARBA00022679"/>
    </source>
</evidence>
<evidence type="ECO:0000256" key="2">
    <source>
        <dbReference type="ARBA" id="ARBA00000711"/>
    </source>
</evidence>
<dbReference type="InterPro" id="IPR027417">
    <property type="entry name" value="P-loop_NTPase"/>
</dbReference>
<name>A0ABU8Q6C0_9SPHN</name>
<dbReference type="RefSeq" id="WP_132882045.1">
    <property type="nucleotide sequence ID" value="NZ_JBBGZA010000001.1"/>
</dbReference>
<keyword evidence="12 14" id="KW-0067">ATP-binding</keyword>
<dbReference type="EC" id="2.7.7.62" evidence="14"/>
<evidence type="ECO:0000313" key="15">
    <source>
        <dbReference type="EMBL" id="MEJ5095067.1"/>
    </source>
</evidence>
<comment type="function">
    <text evidence="4 14">Catalyzes ATP-dependent phosphorylation of adenosylcobinamide and addition of GMP to adenosylcobinamide phosphate.</text>
</comment>
<dbReference type="EC" id="2.7.1.156" evidence="14"/>
<comment type="pathway">
    <text evidence="6 14">Cofactor biosynthesis; adenosylcobalamin biosynthesis; adenosylcobalamin from cob(II)yrinate a,c-diamide: step 5/7.</text>
</comment>
<sequence>MTINRSGRTMLVLGGARSGKSRYAQSLAEASGGRLVFVATAQAFDDEMTDRIRRHQADRDGRWTTVEASVDVAGAIGAADGEDAVVLVDCLTLWASNLLLGEEDAEERLAQLLAALKRARGQVLLVANEVGLGIVPDNALARAFRDLAGTINQRVAAAVDRVHMTVAGIPIIVK</sequence>
<evidence type="ECO:0000256" key="7">
    <source>
        <dbReference type="ARBA" id="ARBA00007490"/>
    </source>
</evidence>
<comment type="catalytic activity">
    <reaction evidence="3">
        <text>adenosylcob(III)inamide + GTP = adenosylcob(III)inamide phosphate + GDP + H(+)</text>
        <dbReference type="Rhea" id="RHEA:15765"/>
        <dbReference type="ChEBI" id="CHEBI:2480"/>
        <dbReference type="ChEBI" id="CHEBI:15378"/>
        <dbReference type="ChEBI" id="CHEBI:37565"/>
        <dbReference type="ChEBI" id="CHEBI:58189"/>
        <dbReference type="ChEBI" id="CHEBI:58502"/>
        <dbReference type="EC" id="2.7.1.156"/>
    </reaction>
</comment>
<dbReference type="SUPFAM" id="SSF52540">
    <property type="entry name" value="P-loop containing nucleoside triphosphate hydrolases"/>
    <property type="match status" value="1"/>
</dbReference>
<keyword evidence="8 14" id="KW-0169">Cobalamin biosynthesis</keyword>
<comment type="pathway">
    <text evidence="5 14">Cofactor biosynthesis; adenosylcobalamin biosynthesis; adenosylcobalamin from cob(II)yrinate a,c-diamide: step 6/7.</text>
</comment>
<evidence type="ECO:0000256" key="4">
    <source>
        <dbReference type="ARBA" id="ARBA00003889"/>
    </source>
</evidence>
<keyword evidence="10 14" id="KW-0547">Nucleotide-binding</keyword>
<keyword evidence="13 14" id="KW-0342">GTP-binding</keyword>
<evidence type="ECO:0000256" key="5">
    <source>
        <dbReference type="ARBA" id="ARBA00004692"/>
    </source>
</evidence>
<dbReference type="Pfam" id="PF02283">
    <property type="entry name" value="CobU"/>
    <property type="match status" value="1"/>
</dbReference>
<proteinExistence type="inferred from homology"/>
<dbReference type="EMBL" id="JBBGZA010000001">
    <property type="protein sequence ID" value="MEJ5095067.1"/>
    <property type="molecule type" value="Genomic_DNA"/>
</dbReference>
<dbReference type="Gene3D" id="3.40.50.300">
    <property type="entry name" value="P-loop containing nucleotide triphosphate hydrolases"/>
    <property type="match status" value="1"/>
</dbReference>
<evidence type="ECO:0000256" key="3">
    <source>
        <dbReference type="ARBA" id="ARBA00001522"/>
    </source>
</evidence>
<comment type="caution">
    <text evidence="15">The sequence shown here is derived from an EMBL/GenBank/DDBJ whole genome shotgun (WGS) entry which is preliminary data.</text>
</comment>
<protein>
    <recommendedName>
        <fullName evidence="14">Bifunctional adenosylcobalamin biosynthesis protein</fullName>
        <ecNumber evidence="14">2.7.1.156</ecNumber>
        <ecNumber evidence="14">2.7.7.62</ecNumber>
    </recommendedName>
</protein>
<dbReference type="InterPro" id="IPR003203">
    <property type="entry name" value="CobU/CobP"/>
</dbReference>
<dbReference type="NCBIfam" id="NF004469">
    <property type="entry name" value="PRK05800.1"/>
    <property type="match status" value="1"/>
</dbReference>
<evidence type="ECO:0000256" key="12">
    <source>
        <dbReference type="ARBA" id="ARBA00022840"/>
    </source>
</evidence>
<reference evidence="15 16" key="1">
    <citation type="submission" date="2023-12" db="EMBL/GenBank/DDBJ databases">
        <title>Gut-associated functions are favored during microbiome assembly across C. elegans life.</title>
        <authorList>
            <person name="Zimmermann J."/>
        </authorList>
    </citation>
    <scope>NUCLEOTIDE SEQUENCE [LARGE SCALE GENOMIC DNA]</scope>
    <source>
        <strain evidence="15 16">JUb134</strain>
    </source>
</reference>
<dbReference type="PANTHER" id="PTHR34848">
    <property type="match status" value="1"/>
</dbReference>
<comment type="catalytic activity">
    <reaction evidence="1 14">
        <text>adenosylcob(III)inamide + ATP = adenosylcob(III)inamide phosphate + ADP + H(+)</text>
        <dbReference type="Rhea" id="RHEA:15769"/>
        <dbReference type="ChEBI" id="CHEBI:2480"/>
        <dbReference type="ChEBI" id="CHEBI:15378"/>
        <dbReference type="ChEBI" id="CHEBI:30616"/>
        <dbReference type="ChEBI" id="CHEBI:58502"/>
        <dbReference type="ChEBI" id="CHEBI:456216"/>
        <dbReference type="EC" id="2.7.1.156"/>
    </reaction>
</comment>
<keyword evidence="9 14" id="KW-0808">Transferase</keyword>
<keyword evidence="15" id="KW-0548">Nucleotidyltransferase</keyword>
<organism evidence="15 16">
    <name type="scientific">Sphingomonas molluscorum</name>
    <dbReference type="NCBI Taxonomy" id="418184"/>
    <lineage>
        <taxon>Bacteria</taxon>
        <taxon>Pseudomonadati</taxon>
        <taxon>Pseudomonadota</taxon>
        <taxon>Alphaproteobacteria</taxon>
        <taxon>Sphingomonadales</taxon>
        <taxon>Sphingomonadaceae</taxon>
        <taxon>Sphingomonas</taxon>
    </lineage>
</organism>
<dbReference type="PIRSF" id="PIRSF006135">
    <property type="entry name" value="CobU"/>
    <property type="match status" value="1"/>
</dbReference>
<evidence type="ECO:0000256" key="14">
    <source>
        <dbReference type="PIRNR" id="PIRNR006135"/>
    </source>
</evidence>
<evidence type="ECO:0000256" key="11">
    <source>
        <dbReference type="ARBA" id="ARBA00022777"/>
    </source>
</evidence>
<dbReference type="PANTHER" id="PTHR34848:SF1">
    <property type="entry name" value="BIFUNCTIONAL ADENOSYLCOBALAMIN BIOSYNTHESIS PROTEIN COBU"/>
    <property type="match status" value="1"/>
</dbReference>
<evidence type="ECO:0000256" key="6">
    <source>
        <dbReference type="ARBA" id="ARBA00005159"/>
    </source>
</evidence>
<comment type="similarity">
    <text evidence="7 14">Belongs to the CobU/CobP family.</text>
</comment>
<evidence type="ECO:0000256" key="8">
    <source>
        <dbReference type="ARBA" id="ARBA00022573"/>
    </source>
</evidence>
<dbReference type="GO" id="GO:0043752">
    <property type="term" value="F:adenosylcobinamide kinase activity"/>
    <property type="evidence" value="ECO:0007669"/>
    <property type="project" value="UniProtKB-EC"/>
</dbReference>
<evidence type="ECO:0000313" key="16">
    <source>
        <dbReference type="Proteomes" id="UP001380365"/>
    </source>
</evidence>
<evidence type="ECO:0000256" key="13">
    <source>
        <dbReference type="ARBA" id="ARBA00023134"/>
    </source>
</evidence>
<evidence type="ECO:0000256" key="10">
    <source>
        <dbReference type="ARBA" id="ARBA00022741"/>
    </source>
</evidence>
<keyword evidence="16" id="KW-1185">Reference proteome</keyword>
<dbReference type="Proteomes" id="UP001380365">
    <property type="component" value="Unassembled WGS sequence"/>
</dbReference>
<dbReference type="CDD" id="cd00544">
    <property type="entry name" value="CobU"/>
    <property type="match status" value="1"/>
</dbReference>
<dbReference type="GO" id="GO:0008820">
    <property type="term" value="F:cobinamide phosphate guanylyltransferase activity"/>
    <property type="evidence" value="ECO:0007669"/>
    <property type="project" value="UniProtKB-EC"/>
</dbReference>
<gene>
    <name evidence="15" type="primary">cobU</name>
    <name evidence="15" type="ORF">WH159_11040</name>
</gene>
<accession>A0ABU8Q6C0</accession>
<comment type="catalytic activity">
    <reaction evidence="2 14">
        <text>adenosylcob(III)inamide phosphate + GTP + H(+) = adenosylcob(III)inamide-GDP + diphosphate</text>
        <dbReference type="Rhea" id="RHEA:22712"/>
        <dbReference type="ChEBI" id="CHEBI:15378"/>
        <dbReference type="ChEBI" id="CHEBI:33019"/>
        <dbReference type="ChEBI" id="CHEBI:37565"/>
        <dbReference type="ChEBI" id="CHEBI:58502"/>
        <dbReference type="ChEBI" id="CHEBI:60487"/>
        <dbReference type="EC" id="2.7.7.62"/>
    </reaction>
</comment>
<evidence type="ECO:0000256" key="1">
    <source>
        <dbReference type="ARBA" id="ARBA00000312"/>
    </source>
</evidence>
<keyword evidence="11 14" id="KW-0418">Kinase</keyword>